<dbReference type="Proteomes" id="UP000017836">
    <property type="component" value="Unassembled WGS sequence"/>
</dbReference>
<dbReference type="HOGENOM" id="CLU_768025_0_0_1"/>
<dbReference type="PANTHER" id="PTHR46741:SF7">
    <property type="entry name" value="TRANSMEMBRANE PROTEIN"/>
    <property type="match status" value="1"/>
</dbReference>
<dbReference type="Gramene" id="ERM94505">
    <property type="protein sequence ID" value="ERM94505"/>
    <property type="gene ID" value="AMTR_s00010p00262920"/>
</dbReference>
<sequence>MIRLAMLALFKVVGNRMTRQFEAMIYEFFFGRPQNHSNTNSFQAQPEVEEESRRLEVEKSDYELIIHEYLFLSPDNYSGSQEEEVKDGYVLDNTNSHPSLTKGSNEIANPIQSIVLYDYDFLQDGSDMGEESGGLELQRTDFGYGESLIPELEDVRVEDLKLESQSGESEEDETLALVVGFEYRALEREFQERREEEMDGFYRVYNERMKWFDTLNCERTLAISTMLNKQVGNFSLSDVLAFATTYTPEIYSSKAGMRRLMRSLQSDFETVYVGQSCLCWDALHHQFRKVQDMSSPDDRESIVYNYSAGRFQQFQVLLERFMENEKFYGERFWSYVQCRFSQKYFLHVPAIAGSVPCFSLL</sequence>
<evidence type="ECO:0000313" key="1">
    <source>
        <dbReference type="EMBL" id="ERM94505.1"/>
    </source>
</evidence>
<gene>
    <name evidence="1" type="ORF">AMTR_s00010p00262920</name>
</gene>
<dbReference type="InterPro" id="IPR012870">
    <property type="entry name" value="DUF1666"/>
</dbReference>
<dbReference type="PANTHER" id="PTHR46741">
    <property type="entry name" value="OS09G0413600 PROTEIN"/>
    <property type="match status" value="1"/>
</dbReference>
<evidence type="ECO:0000313" key="2">
    <source>
        <dbReference type="Proteomes" id="UP000017836"/>
    </source>
</evidence>
<proteinExistence type="predicted"/>
<name>W1NH55_AMBTC</name>
<organism evidence="1 2">
    <name type="scientific">Amborella trichopoda</name>
    <dbReference type="NCBI Taxonomy" id="13333"/>
    <lineage>
        <taxon>Eukaryota</taxon>
        <taxon>Viridiplantae</taxon>
        <taxon>Streptophyta</taxon>
        <taxon>Embryophyta</taxon>
        <taxon>Tracheophyta</taxon>
        <taxon>Spermatophyta</taxon>
        <taxon>Magnoliopsida</taxon>
        <taxon>Amborellales</taxon>
        <taxon>Amborellaceae</taxon>
        <taxon>Amborella</taxon>
    </lineage>
</organism>
<dbReference type="AlphaFoldDB" id="W1NH55"/>
<reference evidence="2" key="1">
    <citation type="journal article" date="2013" name="Science">
        <title>The Amborella genome and the evolution of flowering plants.</title>
        <authorList>
            <consortium name="Amborella Genome Project"/>
        </authorList>
    </citation>
    <scope>NUCLEOTIDE SEQUENCE [LARGE SCALE GENOMIC DNA]</scope>
</reference>
<accession>W1NH55</accession>
<protein>
    <submittedName>
        <fullName evidence="1">Uncharacterized protein</fullName>
    </submittedName>
</protein>
<keyword evidence="2" id="KW-1185">Reference proteome</keyword>
<dbReference type="Pfam" id="PF07891">
    <property type="entry name" value="DUF1666"/>
    <property type="match status" value="1"/>
</dbReference>
<dbReference type="EMBL" id="KI397513">
    <property type="protein sequence ID" value="ERM94505.1"/>
    <property type="molecule type" value="Genomic_DNA"/>
</dbReference>
<dbReference type="eggNOG" id="ENOG502QUM0">
    <property type="taxonomic scope" value="Eukaryota"/>
</dbReference>